<feature type="transmembrane region" description="Helical" evidence="1">
    <location>
        <begin position="176"/>
        <end position="197"/>
    </location>
</feature>
<keyword evidence="1" id="KW-1133">Transmembrane helix</keyword>
<accession>A0A8D5ZMM0</accession>
<dbReference type="Pfam" id="PF07187">
    <property type="entry name" value="DUF1405"/>
    <property type="match status" value="1"/>
</dbReference>
<dbReference type="PANTHER" id="PTHR40042">
    <property type="entry name" value="HYPOTHETICAL MEMBRANE SPANNING PROTEIN"/>
    <property type="match status" value="1"/>
</dbReference>
<evidence type="ECO:0000313" key="3">
    <source>
        <dbReference type="Proteomes" id="UP000677436"/>
    </source>
</evidence>
<keyword evidence="3" id="KW-1185">Reference proteome</keyword>
<dbReference type="AlphaFoldDB" id="A0A8D5ZMM0"/>
<dbReference type="PANTHER" id="PTHR40042:SF1">
    <property type="entry name" value="DUF1405 DOMAIN-CONTAINING PROTEIN"/>
    <property type="match status" value="1"/>
</dbReference>
<protein>
    <recommendedName>
        <fullName evidence="4">DUF1405 domain-containing protein</fullName>
    </recommendedName>
</protein>
<proteinExistence type="predicted"/>
<reference evidence="2" key="1">
    <citation type="journal article" date="2013" name="Int. J. Syst. Evol. Microbiol.">
        <title>Polycladomyces abyssicola gen. nov., sp. nov., a thermophilic filamentous bacterium isolated from hemipelagic sediment.</title>
        <authorList>
            <person name="Tsubouchi T."/>
            <person name="Shimane Y."/>
            <person name="Mori K."/>
            <person name="Usui K."/>
            <person name="Hiraki T."/>
            <person name="Tame A."/>
            <person name="Uematsu K."/>
            <person name="Maruyama T."/>
            <person name="Hatada Y."/>
        </authorList>
    </citation>
    <scope>NUCLEOTIDE SEQUENCE</scope>
    <source>
        <strain evidence="2">JIR-001</strain>
    </source>
</reference>
<gene>
    <name evidence="2" type="primary">ypjA</name>
    <name evidence="2" type="ORF">JIR001_15930</name>
</gene>
<sequence>MKVWWRFWMEQMDRRWFLWSMLVINALGSVYGFYWYHLQLEMTEGWLKLFVPDSPTASTLFTLVLLLYIMGRRSPLLEALAAVTLFKYGIWAVAMILLSAWVAPAPFFQALHWTDWMLMTSHLGMAAEAVLYSRFFTYRLFHLVLAGVWVLLNDVLDYGLDIHPWLPPWLQHWDHPIAVFTVGLSVISLVLFARLGLSERQERKWDLVRLFDRRQ</sequence>
<reference evidence="2" key="2">
    <citation type="journal article" date="2021" name="Microbiol. Resour. Announc.">
        <title>Complete Genome Sequence of Polycladomyces abyssicola JIR-001T, Isolated from Hemipelagic Sediment in Deep Seawater.</title>
        <authorList>
            <person name="Tsubouchi T."/>
            <person name="Kaneko Y."/>
        </authorList>
    </citation>
    <scope>NUCLEOTIDE SEQUENCE</scope>
    <source>
        <strain evidence="2">JIR-001</strain>
    </source>
</reference>
<evidence type="ECO:0008006" key="4">
    <source>
        <dbReference type="Google" id="ProtNLM"/>
    </source>
</evidence>
<organism evidence="2 3">
    <name type="scientific">Polycladomyces abyssicola</name>
    <dbReference type="NCBI Taxonomy" id="1125966"/>
    <lineage>
        <taxon>Bacteria</taxon>
        <taxon>Bacillati</taxon>
        <taxon>Bacillota</taxon>
        <taxon>Bacilli</taxon>
        <taxon>Bacillales</taxon>
        <taxon>Thermoactinomycetaceae</taxon>
        <taxon>Polycladomyces</taxon>
    </lineage>
</organism>
<feature type="transmembrane region" description="Helical" evidence="1">
    <location>
        <begin position="16"/>
        <end position="37"/>
    </location>
</feature>
<feature type="transmembrane region" description="Helical" evidence="1">
    <location>
        <begin position="49"/>
        <end position="68"/>
    </location>
</feature>
<feature type="transmembrane region" description="Helical" evidence="1">
    <location>
        <begin position="116"/>
        <end position="133"/>
    </location>
</feature>
<keyword evidence="1" id="KW-0472">Membrane</keyword>
<dbReference type="InterPro" id="IPR009845">
    <property type="entry name" value="DUF1405"/>
</dbReference>
<dbReference type="KEGG" id="pabs:JIR001_15930"/>
<dbReference type="RefSeq" id="WP_212774974.1">
    <property type="nucleotide sequence ID" value="NZ_AP024601.1"/>
</dbReference>
<evidence type="ECO:0000256" key="1">
    <source>
        <dbReference type="SAM" id="Phobius"/>
    </source>
</evidence>
<keyword evidence="1" id="KW-0812">Transmembrane</keyword>
<dbReference type="Proteomes" id="UP000677436">
    <property type="component" value="Chromosome"/>
</dbReference>
<evidence type="ECO:0000313" key="2">
    <source>
        <dbReference type="EMBL" id="BCU81810.1"/>
    </source>
</evidence>
<name>A0A8D5ZMM0_9BACL</name>
<feature type="transmembrane region" description="Helical" evidence="1">
    <location>
        <begin position="80"/>
        <end position="104"/>
    </location>
</feature>
<dbReference type="EMBL" id="AP024601">
    <property type="protein sequence ID" value="BCU81810.1"/>
    <property type="molecule type" value="Genomic_DNA"/>
</dbReference>
<feature type="transmembrane region" description="Helical" evidence="1">
    <location>
        <begin position="140"/>
        <end position="156"/>
    </location>
</feature>